<protein>
    <submittedName>
        <fullName evidence="1">Uncharacterized protein</fullName>
    </submittedName>
</protein>
<dbReference type="Proteomes" id="UP000314294">
    <property type="component" value="Unassembled WGS sequence"/>
</dbReference>
<proteinExistence type="predicted"/>
<organism evidence="1 2">
    <name type="scientific">Liparis tanakae</name>
    <name type="common">Tanaka's snailfish</name>
    <dbReference type="NCBI Taxonomy" id="230148"/>
    <lineage>
        <taxon>Eukaryota</taxon>
        <taxon>Metazoa</taxon>
        <taxon>Chordata</taxon>
        <taxon>Craniata</taxon>
        <taxon>Vertebrata</taxon>
        <taxon>Euteleostomi</taxon>
        <taxon>Actinopterygii</taxon>
        <taxon>Neopterygii</taxon>
        <taxon>Teleostei</taxon>
        <taxon>Neoteleostei</taxon>
        <taxon>Acanthomorphata</taxon>
        <taxon>Eupercaria</taxon>
        <taxon>Perciformes</taxon>
        <taxon>Cottioidei</taxon>
        <taxon>Cottales</taxon>
        <taxon>Liparidae</taxon>
        <taxon>Liparis</taxon>
    </lineage>
</organism>
<gene>
    <name evidence="1" type="ORF">EYF80_009496</name>
</gene>
<dbReference type="EMBL" id="SRLO01000056">
    <property type="protein sequence ID" value="TNN80171.1"/>
    <property type="molecule type" value="Genomic_DNA"/>
</dbReference>
<keyword evidence="2" id="KW-1185">Reference proteome</keyword>
<sequence>MCSKITYEFNFLGKPAEVEDFALQSINCAFGARVSEFVMMPCEDSCNRNSPACLTRLIILDI</sequence>
<evidence type="ECO:0000313" key="1">
    <source>
        <dbReference type="EMBL" id="TNN80171.1"/>
    </source>
</evidence>
<accession>A0A4Z2IQR7</accession>
<comment type="caution">
    <text evidence="1">The sequence shown here is derived from an EMBL/GenBank/DDBJ whole genome shotgun (WGS) entry which is preliminary data.</text>
</comment>
<evidence type="ECO:0000313" key="2">
    <source>
        <dbReference type="Proteomes" id="UP000314294"/>
    </source>
</evidence>
<name>A0A4Z2IQR7_9TELE</name>
<reference evidence="1 2" key="1">
    <citation type="submission" date="2019-03" db="EMBL/GenBank/DDBJ databases">
        <title>First draft genome of Liparis tanakae, snailfish: a comprehensive survey of snailfish specific genes.</title>
        <authorList>
            <person name="Kim W."/>
            <person name="Song I."/>
            <person name="Jeong J.-H."/>
            <person name="Kim D."/>
            <person name="Kim S."/>
            <person name="Ryu S."/>
            <person name="Song J.Y."/>
            <person name="Lee S.K."/>
        </authorList>
    </citation>
    <scope>NUCLEOTIDE SEQUENCE [LARGE SCALE GENOMIC DNA]</scope>
    <source>
        <tissue evidence="1">Muscle</tissue>
    </source>
</reference>
<dbReference type="AlphaFoldDB" id="A0A4Z2IQR7"/>